<accession>A0A702LLL4</accession>
<dbReference type="AlphaFoldDB" id="A0A702LLL4"/>
<organism evidence="1">
    <name type="scientific">Salmonella houtenae</name>
    <dbReference type="NCBI Taxonomy" id="59205"/>
    <lineage>
        <taxon>Bacteria</taxon>
        <taxon>Pseudomonadati</taxon>
        <taxon>Pseudomonadota</taxon>
        <taxon>Gammaproteobacteria</taxon>
        <taxon>Enterobacterales</taxon>
        <taxon>Enterobacteriaceae</taxon>
        <taxon>Salmonella</taxon>
    </lineage>
</organism>
<reference evidence="1" key="1">
    <citation type="journal article" date="2018" name="Genome Biol.">
        <title>SKESA: strategic k-mer extension for scrupulous assemblies.</title>
        <authorList>
            <person name="Souvorov A."/>
            <person name="Agarwala R."/>
            <person name="Lipman D.J."/>
        </authorList>
    </citation>
    <scope>NUCLEOTIDE SEQUENCE</scope>
    <source>
        <strain evidence="1">13-4592</strain>
    </source>
</reference>
<dbReference type="EMBL" id="DAAMJW010000081">
    <property type="protein sequence ID" value="HAC6967921.1"/>
    <property type="molecule type" value="Genomic_DNA"/>
</dbReference>
<name>A0A702LLL4_SALHO</name>
<comment type="caution">
    <text evidence="1">The sequence shown here is derived from an EMBL/GenBank/DDBJ whole genome shotgun (WGS) entry which is preliminary data.</text>
</comment>
<evidence type="ECO:0000313" key="1">
    <source>
        <dbReference type="EMBL" id="HAC6967921.1"/>
    </source>
</evidence>
<proteinExistence type="predicted"/>
<protein>
    <submittedName>
        <fullName evidence="1">Uncharacterized protein</fullName>
    </submittedName>
</protein>
<gene>
    <name evidence="1" type="ORF">G0D66_22230</name>
</gene>
<reference evidence="1" key="2">
    <citation type="submission" date="2018-07" db="EMBL/GenBank/DDBJ databases">
        <authorList>
            <consortium name="NCBI Pathogen Detection Project"/>
        </authorList>
    </citation>
    <scope>NUCLEOTIDE SEQUENCE</scope>
    <source>
        <strain evidence="1">13-4592</strain>
    </source>
</reference>
<sequence>MQAAARKVKGAGVAAGSGVTGAFPAWCSIDQRSGAVKKCIVCNAGPPPRCSATRCLQRSAPVKGSTVLTELVLLSGCEAKGAVDDSIEQKGDYTRFSRMKRGNLFSGN</sequence>